<keyword evidence="2" id="KW-1185">Reference proteome</keyword>
<organism evidence="1 2">
    <name type="scientific">Paenibacillus pasadenensis</name>
    <dbReference type="NCBI Taxonomy" id="217090"/>
    <lineage>
        <taxon>Bacteria</taxon>
        <taxon>Bacillati</taxon>
        <taxon>Bacillota</taxon>
        <taxon>Bacilli</taxon>
        <taxon>Bacillales</taxon>
        <taxon>Paenibacillaceae</taxon>
        <taxon>Paenibacillus</taxon>
    </lineage>
</organism>
<evidence type="ECO:0000313" key="1">
    <source>
        <dbReference type="EMBL" id="PLT46100.1"/>
    </source>
</evidence>
<reference evidence="1 2" key="1">
    <citation type="submission" date="2017-05" db="EMBL/GenBank/DDBJ databases">
        <title>Functional genome analysis of Paenibacillus pasadenensis strain R16: insights on endophytic life style and antifungal activity.</title>
        <authorList>
            <person name="Passera A."/>
            <person name="Marcolungo L."/>
            <person name="Casati P."/>
            <person name="Brasca M."/>
            <person name="Quaglino F."/>
            <person name="Delledonne M."/>
        </authorList>
    </citation>
    <scope>NUCLEOTIDE SEQUENCE [LARGE SCALE GENOMIC DNA]</scope>
    <source>
        <strain evidence="1 2">R16</strain>
    </source>
</reference>
<sequence length="90" mass="10354">MRSLGRMKRMSRMKRLRRTSRLSRCWPRACLTTPKEADRAEFLVPAWQSRGQKGGDNAPWRVCNHTLDKPNRRFAAAALSAARKTPVFAI</sequence>
<gene>
    <name evidence="1" type="ORF">B8V81_4531</name>
</gene>
<proteinExistence type="predicted"/>
<evidence type="ECO:0000313" key="2">
    <source>
        <dbReference type="Proteomes" id="UP000234789"/>
    </source>
</evidence>
<dbReference type="Proteomes" id="UP000234789">
    <property type="component" value="Unassembled WGS sequence"/>
</dbReference>
<accession>A0A2N5N717</accession>
<name>A0A2N5N717_9BACL</name>
<dbReference type="AlphaFoldDB" id="A0A2N5N717"/>
<protein>
    <submittedName>
        <fullName evidence="1">Uncharacterized protein</fullName>
    </submittedName>
</protein>
<dbReference type="EMBL" id="NFEZ01000004">
    <property type="protein sequence ID" value="PLT46100.1"/>
    <property type="molecule type" value="Genomic_DNA"/>
</dbReference>
<comment type="caution">
    <text evidence="1">The sequence shown here is derived from an EMBL/GenBank/DDBJ whole genome shotgun (WGS) entry which is preliminary data.</text>
</comment>